<dbReference type="EMBL" id="SNQI01000002">
    <property type="protein sequence ID" value="TEW74949.1"/>
    <property type="molecule type" value="Genomic_DNA"/>
</dbReference>
<dbReference type="Proteomes" id="UP000298517">
    <property type="component" value="Unassembled WGS sequence"/>
</dbReference>
<gene>
    <name evidence="2" type="ORF">E2488_05340</name>
</gene>
<feature type="transmembrane region" description="Helical" evidence="1">
    <location>
        <begin position="264"/>
        <end position="282"/>
    </location>
</feature>
<protein>
    <recommendedName>
        <fullName evidence="4">Flippase-like domain-containing protein</fullName>
    </recommendedName>
</protein>
<evidence type="ECO:0008006" key="4">
    <source>
        <dbReference type="Google" id="ProtNLM"/>
    </source>
</evidence>
<keyword evidence="3" id="KW-1185">Reference proteome</keyword>
<feature type="transmembrane region" description="Helical" evidence="1">
    <location>
        <begin position="288"/>
        <end position="306"/>
    </location>
</feature>
<comment type="caution">
    <text evidence="2">The sequence shown here is derived from an EMBL/GenBank/DDBJ whole genome shotgun (WGS) entry which is preliminary data.</text>
</comment>
<evidence type="ECO:0000313" key="2">
    <source>
        <dbReference type="EMBL" id="TEW74949.1"/>
    </source>
</evidence>
<evidence type="ECO:0000256" key="1">
    <source>
        <dbReference type="SAM" id="Phobius"/>
    </source>
</evidence>
<feature type="transmembrane region" description="Helical" evidence="1">
    <location>
        <begin position="132"/>
        <end position="155"/>
    </location>
</feature>
<keyword evidence="1" id="KW-0812">Transmembrane</keyword>
<reference evidence="2 3" key="1">
    <citation type="journal article" date="2011" name="J. Microbiol.">
        <title>Gramella jeungdoensis sp. nov., isolated from a solar saltern in Korea.</title>
        <authorList>
            <person name="Joung Y."/>
            <person name="Kim H."/>
            <person name="Jang T."/>
            <person name="Ahn T.S."/>
            <person name="Joh K."/>
        </authorList>
    </citation>
    <scope>NUCLEOTIDE SEQUENCE [LARGE SCALE GENOMIC DNA]</scope>
    <source>
        <strain evidence="2 3">KCTC 23123</strain>
    </source>
</reference>
<evidence type="ECO:0000313" key="3">
    <source>
        <dbReference type="Proteomes" id="UP000298517"/>
    </source>
</evidence>
<organism evidence="2 3">
    <name type="scientific">Gramella jeungdoensis</name>
    <dbReference type="NCBI Taxonomy" id="708091"/>
    <lineage>
        <taxon>Bacteria</taxon>
        <taxon>Pseudomonadati</taxon>
        <taxon>Bacteroidota</taxon>
        <taxon>Flavobacteriia</taxon>
        <taxon>Flavobacteriales</taxon>
        <taxon>Flavobacteriaceae</taxon>
        <taxon>Christiangramia</taxon>
    </lineage>
</organism>
<keyword evidence="1" id="KW-0472">Membrane</keyword>
<name>A0A4Y8ASU3_9FLAO</name>
<feature type="transmembrane region" description="Helical" evidence="1">
    <location>
        <begin position="237"/>
        <end position="257"/>
    </location>
</feature>
<accession>A0A4Y8ASU3</accession>
<sequence length="311" mass="36170">MYIILRKYRVSLILLLKLIIVFGAFYFMYQKIIANPLITFEQLKNQFSILFLNNGWLLILLLFFTDANWLIEIVKWKTLASVEKKITFFEAFEQCFASLTASIITPNRIGEYGAKALFFDSEKRKNIMALNLIGNLSQLAVTIFFGCIGVCYFLMNYTIEIPKINIQNSLILILFLFILIYFRNKIKFKKVKTFLNKISHKTYAFVVVLAILRYLIFIHQFYFLLFLLGVEIDYFRALYLIFSMYFIASILPSLTIFDWAIKGSVAIFLFGFLGINALTIVTTTTLMYVLNFAIPALFGSIFVLNFKPLTN</sequence>
<proteinExistence type="predicted"/>
<keyword evidence="1" id="KW-1133">Transmembrane helix</keyword>
<feature type="transmembrane region" description="Helical" evidence="1">
    <location>
        <begin position="203"/>
        <end position="225"/>
    </location>
</feature>
<feature type="transmembrane region" description="Helical" evidence="1">
    <location>
        <begin position="161"/>
        <end position="182"/>
    </location>
</feature>
<feature type="transmembrane region" description="Helical" evidence="1">
    <location>
        <begin position="49"/>
        <end position="71"/>
    </location>
</feature>
<dbReference type="AlphaFoldDB" id="A0A4Y8ASU3"/>
<feature type="transmembrane region" description="Helical" evidence="1">
    <location>
        <begin position="12"/>
        <end position="29"/>
    </location>
</feature>